<proteinExistence type="predicted"/>
<dbReference type="EMBL" id="HBNR01012614">
    <property type="protein sequence ID" value="CAE4568535.1"/>
    <property type="molecule type" value="Transcribed_RNA"/>
</dbReference>
<protein>
    <recommendedName>
        <fullName evidence="3">Peptidase S9 prolyl oligopeptidase catalytic domain-containing protein</fullName>
    </recommendedName>
</protein>
<evidence type="ECO:0000256" key="1">
    <source>
        <dbReference type="SAM" id="Phobius"/>
    </source>
</evidence>
<evidence type="ECO:0000313" key="2">
    <source>
        <dbReference type="EMBL" id="CAE4568535.1"/>
    </source>
</evidence>
<evidence type="ECO:0008006" key="3">
    <source>
        <dbReference type="Google" id="ProtNLM"/>
    </source>
</evidence>
<feature type="transmembrane region" description="Helical" evidence="1">
    <location>
        <begin position="101"/>
        <end position="119"/>
    </location>
</feature>
<keyword evidence="1" id="KW-1133">Transmembrane helix</keyword>
<sequence length="380" mass="40273">MAAIEYEPPDAKEGASAFVLLLPGTSIRPGPGAEKAAKYCFEPGVPGIYRSLAGELSGTRGIPCLQLCWRHFPVDGGTTVDAVLDILMGIRFMRAKYGERCGFLLVGYSFGGAAVWAFLAECGSAKPGSPLAALGSRQSGLLGCIAISGALKGPGDDMVNLFGALQYLEARQAPALVVHGSLDDNVALSAAHKVFKKAASLKTLCVLMGADHDLREPQWRDAVCETCGRWLARVAAPRGVSNTSWARSVLLQHHTAAVALCDFAASVPGARLAFDPPPQRPDGQGPPPSYRAYEVPTVWDQPAAAARLLLAERCGQHAKRQQRAREQAALQRRGTVAAAHARLAASRERQASVGHGKAQLFQQCGQHTLSGRSSPSCVEF</sequence>
<dbReference type="AlphaFoldDB" id="A0A7S4UZY8"/>
<keyword evidence="1" id="KW-0472">Membrane</keyword>
<dbReference type="InterPro" id="IPR029058">
    <property type="entry name" value="AB_hydrolase_fold"/>
</dbReference>
<dbReference type="SUPFAM" id="SSF53474">
    <property type="entry name" value="alpha/beta-Hydrolases"/>
    <property type="match status" value="1"/>
</dbReference>
<dbReference type="Gene3D" id="3.40.50.1820">
    <property type="entry name" value="alpha/beta hydrolase"/>
    <property type="match status" value="1"/>
</dbReference>
<gene>
    <name evidence="2" type="ORF">AMON00008_LOCUS8154</name>
</gene>
<reference evidence="2" key="1">
    <citation type="submission" date="2021-01" db="EMBL/GenBank/DDBJ databases">
        <authorList>
            <person name="Corre E."/>
            <person name="Pelletier E."/>
            <person name="Niang G."/>
            <person name="Scheremetjew M."/>
            <person name="Finn R."/>
            <person name="Kale V."/>
            <person name="Holt S."/>
            <person name="Cochrane G."/>
            <person name="Meng A."/>
            <person name="Brown T."/>
            <person name="Cohen L."/>
        </authorList>
    </citation>
    <scope>NUCLEOTIDE SEQUENCE</scope>
    <source>
        <strain evidence="2">CCMP3105</strain>
    </source>
</reference>
<organism evidence="2">
    <name type="scientific">Alexandrium monilatum</name>
    <dbReference type="NCBI Taxonomy" id="311494"/>
    <lineage>
        <taxon>Eukaryota</taxon>
        <taxon>Sar</taxon>
        <taxon>Alveolata</taxon>
        <taxon>Dinophyceae</taxon>
        <taxon>Gonyaulacales</taxon>
        <taxon>Pyrocystaceae</taxon>
        <taxon>Alexandrium</taxon>
    </lineage>
</organism>
<accession>A0A7S4UZY8</accession>
<name>A0A7S4UZY8_9DINO</name>
<keyword evidence="1" id="KW-0812">Transmembrane</keyword>